<dbReference type="Pfam" id="PF20310">
    <property type="entry name" value="HTH_Tnp_2"/>
    <property type="match status" value="1"/>
</dbReference>
<dbReference type="SUPFAM" id="SSF46689">
    <property type="entry name" value="Homeodomain-like"/>
    <property type="match status" value="1"/>
</dbReference>
<name>A0ABV2FE95_9BACL</name>
<organism evidence="2 3">
    <name type="scientific">Paenibacillus favisporus</name>
    <dbReference type="NCBI Taxonomy" id="221028"/>
    <lineage>
        <taxon>Bacteria</taxon>
        <taxon>Bacillati</taxon>
        <taxon>Bacillota</taxon>
        <taxon>Bacilli</taxon>
        <taxon>Bacillales</taxon>
        <taxon>Paenibacillaceae</taxon>
        <taxon>Paenibacillus</taxon>
    </lineage>
</organism>
<dbReference type="InterPro" id="IPR009057">
    <property type="entry name" value="Homeodomain-like_sf"/>
</dbReference>
<evidence type="ECO:0000313" key="3">
    <source>
        <dbReference type="Proteomes" id="UP001549098"/>
    </source>
</evidence>
<dbReference type="EMBL" id="JBEPLV010000014">
    <property type="protein sequence ID" value="MET3550102.1"/>
    <property type="molecule type" value="Genomic_DNA"/>
</dbReference>
<evidence type="ECO:0000256" key="1">
    <source>
        <dbReference type="SAM" id="MobiDB-lite"/>
    </source>
</evidence>
<feature type="region of interest" description="Disordered" evidence="1">
    <location>
        <begin position="88"/>
        <end position="111"/>
    </location>
</feature>
<dbReference type="Proteomes" id="UP001549098">
    <property type="component" value="Unassembled WGS sequence"/>
</dbReference>
<gene>
    <name evidence="2" type="ORF">ABID47_006779</name>
</gene>
<sequence>MGMLKRVVFTEEQMGMLEANPNVLRVTESAITYTPAFKLAAIQAYMQGQTPSEIFIQAGFNLDVIGHQKPKHSLKRWRDTFNQYGEKGLMTERRGKGSTGRKPSGELSAEDELKRAKAKIKLLEAQVDLLKKLDALEQQKKR</sequence>
<comment type="caution">
    <text evidence="2">The sequence shown here is derived from an EMBL/GenBank/DDBJ whole genome shotgun (WGS) entry which is preliminary data.</text>
</comment>
<dbReference type="InterPro" id="IPR046929">
    <property type="entry name" value="HTH_Tnp"/>
</dbReference>
<reference evidence="2 3" key="1">
    <citation type="submission" date="2024-06" db="EMBL/GenBank/DDBJ databases">
        <title>Genomic Encyclopedia of Type Strains, Phase IV (KMG-IV): sequencing the most valuable type-strain genomes for metagenomic binning, comparative biology and taxonomic classification.</title>
        <authorList>
            <person name="Goeker M."/>
        </authorList>
    </citation>
    <scope>NUCLEOTIDE SEQUENCE [LARGE SCALE GENOMIC DNA]</scope>
    <source>
        <strain evidence="2 3">DSM 17253</strain>
    </source>
</reference>
<accession>A0ABV2FE95</accession>
<proteinExistence type="predicted"/>
<protein>
    <submittedName>
        <fullName evidence="2">Transposase-like protein</fullName>
    </submittedName>
</protein>
<keyword evidence="3" id="KW-1185">Reference proteome</keyword>
<evidence type="ECO:0000313" key="2">
    <source>
        <dbReference type="EMBL" id="MET3550102.1"/>
    </source>
</evidence>